<dbReference type="Pfam" id="PF24245">
    <property type="entry name" value="INO80F"/>
    <property type="match status" value="1"/>
</dbReference>
<reference evidence="6" key="1">
    <citation type="submission" date="2022-03" db="EMBL/GenBank/DDBJ databases">
        <authorList>
            <person name="Lindestad O."/>
        </authorList>
    </citation>
    <scope>NUCLEOTIDE SEQUENCE</scope>
</reference>
<dbReference type="InterPro" id="IPR009071">
    <property type="entry name" value="HMG_box_dom"/>
</dbReference>
<feature type="region of interest" description="Disordered" evidence="4">
    <location>
        <begin position="96"/>
        <end position="143"/>
    </location>
</feature>
<evidence type="ECO:0000259" key="5">
    <source>
        <dbReference type="PROSITE" id="PS50118"/>
    </source>
</evidence>
<keyword evidence="7" id="KW-1185">Reference proteome</keyword>
<evidence type="ECO:0000256" key="1">
    <source>
        <dbReference type="ARBA" id="ARBA00004123"/>
    </source>
</evidence>
<dbReference type="GO" id="GO:0097190">
    <property type="term" value="P:apoptotic signaling pathway"/>
    <property type="evidence" value="ECO:0007669"/>
    <property type="project" value="TreeGrafter"/>
</dbReference>
<dbReference type="GO" id="GO:0031011">
    <property type="term" value="C:Ino80 complex"/>
    <property type="evidence" value="ECO:0007669"/>
    <property type="project" value="TreeGrafter"/>
</dbReference>
<evidence type="ECO:0000256" key="3">
    <source>
        <dbReference type="PROSITE-ProRule" id="PRU00267"/>
    </source>
</evidence>
<evidence type="ECO:0000256" key="4">
    <source>
        <dbReference type="SAM" id="MobiDB-lite"/>
    </source>
</evidence>
<dbReference type="PANTHER" id="PTHR35084:SF1">
    <property type="entry name" value="TCF3 FUSION PARTNER"/>
    <property type="match status" value="1"/>
</dbReference>
<evidence type="ECO:0000313" key="7">
    <source>
        <dbReference type="Proteomes" id="UP000838756"/>
    </source>
</evidence>
<accession>A0A8S4RDJ5</accession>
<feature type="domain" description="HMG box" evidence="5">
    <location>
        <begin position="140"/>
        <end position="213"/>
    </location>
</feature>
<feature type="DNA-binding region" description="HMG box" evidence="3">
    <location>
        <begin position="140"/>
        <end position="213"/>
    </location>
</feature>
<dbReference type="InterPro" id="IPR056513">
    <property type="entry name" value="INO80F"/>
</dbReference>
<protein>
    <submittedName>
        <fullName evidence="6">Jg13228 protein</fullName>
    </submittedName>
</protein>
<dbReference type="Gene3D" id="1.10.30.10">
    <property type="entry name" value="High mobility group box domain"/>
    <property type="match status" value="1"/>
</dbReference>
<dbReference type="InterPro" id="IPR036910">
    <property type="entry name" value="HMG_box_dom_sf"/>
</dbReference>
<evidence type="ECO:0000313" key="6">
    <source>
        <dbReference type="EMBL" id="CAH2234813.1"/>
    </source>
</evidence>
<dbReference type="SMART" id="SM00398">
    <property type="entry name" value="HMG"/>
    <property type="match status" value="1"/>
</dbReference>
<gene>
    <name evidence="6" type="primary">jg13228</name>
    <name evidence="6" type="ORF">PAEG_LOCUS12552</name>
</gene>
<evidence type="ECO:0000256" key="2">
    <source>
        <dbReference type="ARBA" id="ARBA00023242"/>
    </source>
</evidence>
<comment type="caution">
    <text evidence="6">The sequence shown here is derived from an EMBL/GenBank/DDBJ whole genome shotgun (WGS) entry which is preliminary data.</text>
</comment>
<dbReference type="Proteomes" id="UP000838756">
    <property type="component" value="Unassembled WGS sequence"/>
</dbReference>
<sequence length="218" mass="25169">MTVQQLNSTISDDSDDMVSLPSEEEIYRRKYQLLLERCEVLQQDNERIVNRIHEVKKITRRYKKDIKILIERLDKHGDAFRSTAVEVEVKQEVIAKPPRVGAKTQAGGKQTDKQNTGGAKKPAAKRKSKADKPERDPNAPKKPCNAFFQFCQEQRPVVVVETASEMGSEPTKQEVTRQLASRWRALTNEEKRVYVAMFERSKEKYAEELSAYNIKKEQ</sequence>
<dbReference type="PROSITE" id="PS50118">
    <property type="entry name" value="HMG_BOX_2"/>
    <property type="match status" value="1"/>
</dbReference>
<dbReference type="EMBL" id="CAKXAJ010025084">
    <property type="protein sequence ID" value="CAH2234813.1"/>
    <property type="molecule type" value="Genomic_DNA"/>
</dbReference>
<dbReference type="OrthoDB" id="10070927at2759"/>
<dbReference type="Pfam" id="PF00505">
    <property type="entry name" value="HMG_box"/>
    <property type="match status" value="1"/>
</dbReference>
<organism evidence="6 7">
    <name type="scientific">Pararge aegeria aegeria</name>
    <dbReference type="NCBI Taxonomy" id="348720"/>
    <lineage>
        <taxon>Eukaryota</taxon>
        <taxon>Metazoa</taxon>
        <taxon>Ecdysozoa</taxon>
        <taxon>Arthropoda</taxon>
        <taxon>Hexapoda</taxon>
        <taxon>Insecta</taxon>
        <taxon>Pterygota</taxon>
        <taxon>Neoptera</taxon>
        <taxon>Endopterygota</taxon>
        <taxon>Lepidoptera</taxon>
        <taxon>Glossata</taxon>
        <taxon>Ditrysia</taxon>
        <taxon>Papilionoidea</taxon>
        <taxon>Nymphalidae</taxon>
        <taxon>Satyrinae</taxon>
        <taxon>Satyrini</taxon>
        <taxon>Parargina</taxon>
        <taxon>Pararge</taxon>
    </lineage>
</organism>
<dbReference type="PANTHER" id="PTHR35084">
    <property type="entry name" value="TCF3 FUSION PARTNER"/>
    <property type="match status" value="1"/>
</dbReference>
<dbReference type="GO" id="GO:0043065">
    <property type="term" value="P:positive regulation of apoptotic process"/>
    <property type="evidence" value="ECO:0007669"/>
    <property type="project" value="TreeGrafter"/>
</dbReference>
<feature type="compositionally biased region" description="Basic and acidic residues" evidence="4">
    <location>
        <begin position="130"/>
        <end position="139"/>
    </location>
</feature>
<dbReference type="SUPFAM" id="SSF47095">
    <property type="entry name" value="HMG-box"/>
    <property type="match status" value="1"/>
</dbReference>
<dbReference type="GO" id="GO:0003677">
    <property type="term" value="F:DNA binding"/>
    <property type="evidence" value="ECO:0007669"/>
    <property type="project" value="UniProtKB-UniRule"/>
</dbReference>
<comment type="subcellular location">
    <subcellularLocation>
        <location evidence="1">Nucleus</location>
    </subcellularLocation>
</comment>
<proteinExistence type="predicted"/>
<keyword evidence="2 3" id="KW-0539">Nucleus</keyword>
<dbReference type="AlphaFoldDB" id="A0A8S4RDJ5"/>
<dbReference type="InterPro" id="IPR033555">
    <property type="entry name" value="TFPT"/>
</dbReference>
<keyword evidence="3" id="KW-0238">DNA-binding</keyword>
<name>A0A8S4RDJ5_9NEOP</name>